<feature type="compositionally biased region" description="Low complexity" evidence="6">
    <location>
        <begin position="136"/>
        <end position="151"/>
    </location>
</feature>
<comment type="caution">
    <text evidence="8">The sequence shown here is derived from an EMBL/GenBank/DDBJ whole genome shotgun (WGS) entry which is preliminary data.</text>
</comment>
<evidence type="ECO:0000256" key="5">
    <source>
        <dbReference type="RuleBase" id="RU365033"/>
    </source>
</evidence>
<dbReference type="PANTHER" id="PTHR15749:SF4">
    <property type="entry name" value="FANCONI-ASSOCIATED NUCLEASE 1"/>
    <property type="match status" value="1"/>
</dbReference>
<proteinExistence type="inferred from homology"/>
<evidence type="ECO:0000313" key="8">
    <source>
        <dbReference type="EMBL" id="KAL0492349.1"/>
    </source>
</evidence>
<keyword evidence="1 5" id="KW-0540">Nuclease</keyword>
<dbReference type="GO" id="GO:0070336">
    <property type="term" value="F:flap-structured DNA binding"/>
    <property type="evidence" value="ECO:0007669"/>
    <property type="project" value="TreeGrafter"/>
</dbReference>
<keyword evidence="5" id="KW-0227">DNA damage</keyword>
<dbReference type="GO" id="GO:0046872">
    <property type="term" value="F:metal ion binding"/>
    <property type="evidence" value="ECO:0007669"/>
    <property type="project" value="UniProtKB-KW"/>
</dbReference>
<dbReference type="PANTHER" id="PTHR15749">
    <property type="entry name" value="FANCONI-ASSOCIATED NUCLEASE 1"/>
    <property type="match status" value="1"/>
</dbReference>
<dbReference type="GO" id="GO:0004528">
    <property type="term" value="F:phosphodiesterase I activity"/>
    <property type="evidence" value="ECO:0007669"/>
    <property type="project" value="UniProtKB-EC"/>
</dbReference>
<evidence type="ECO:0000256" key="6">
    <source>
        <dbReference type="SAM" id="MobiDB-lite"/>
    </source>
</evidence>
<dbReference type="InterPro" id="IPR014883">
    <property type="entry name" value="VRR_NUC"/>
</dbReference>
<keyword evidence="3 5" id="KW-0378">Hydrolase</keyword>
<comment type="function">
    <text evidence="5">Nuclease required for the repair of DNA interstrand cross-links (ICL). Acts as a 5'-3' exonuclease that anchors at a cut end of DNA and cleaves DNA successively at every third nucleotide, allowing to excise an ICL from one strand through flanking incisions.</text>
</comment>
<feature type="domain" description="VRR-NUC" evidence="7">
    <location>
        <begin position="1661"/>
        <end position="1736"/>
    </location>
</feature>
<keyword evidence="4 5" id="KW-0460">Magnesium</keyword>
<accession>A0AAW2ZT46</accession>
<name>A0AAW2ZT46_9TRYP</name>
<keyword evidence="5" id="KW-0234">DNA repair</keyword>
<feature type="region of interest" description="Disordered" evidence="6">
    <location>
        <begin position="1481"/>
        <end position="1541"/>
    </location>
</feature>
<evidence type="ECO:0000256" key="4">
    <source>
        <dbReference type="ARBA" id="ARBA00022842"/>
    </source>
</evidence>
<keyword evidence="9" id="KW-1185">Reference proteome</keyword>
<comment type="cofactor">
    <cofactor evidence="5">
        <name>Mg(2+)</name>
        <dbReference type="ChEBI" id="CHEBI:18420"/>
    </cofactor>
    <cofactor evidence="5">
        <name>Mn(2+)</name>
        <dbReference type="ChEBI" id="CHEBI:29035"/>
    </cofactor>
</comment>
<feature type="compositionally biased region" description="Low complexity" evidence="6">
    <location>
        <begin position="81"/>
        <end position="92"/>
    </location>
</feature>
<sequence length="1751" mass="189439">MSADADATPTDPFLKPRRSPKTSRSSAVNDSAMLVEVVDAGQATSSSSVAAAALFAARLRPSVTVATGASTSPRDTLTPLASSAATSRGAAAIMPHTRKRERPAAESASVGSSTSTTAAPPLAHKRQEAAQRKSEPSPSSSRRTGGAARTTMNHGQHSKYRSDEDALGGATVAGGGDDAEGYGSGEDGEGDAEERALVATASSLMAGQGAFATTSAASATPHPWLVTDAFHVCLWYVLRYAGSALSAEDLWSCRALVSLTAVDATEKGHAGERGLSKGAISGTAGAERMTAAFAAERAPGTSMQSDGWDWTGSEESELLLRLLLRKSHSFTARHLELRYGDWLHVQSALNALTQRRFLWWATKGTSLDSAADGVGTVSLHGAEEEAATDLTETPLIPDDELTTEMAPSQLVKHYDGARVARLLLNSCDEGRTQCSHAAAIGESVPTFGGMEAVIRVAQAVRVTELRTFLTMLRHRSKAQAAMNESAQEGDECITTSSIISTTASTLGISENILCKDGGAGRDAVTEQASVLRLKSCGRAADIACARPRQMSDNSLYDVIPGRKRDMIRYLVERRYSVWAPSSTVKGSPEVSATPNTVAVDTTVPSYDAPCTAPHALCSAPLIASPALRGAVRCTSASVGAASRSLFRRCFRTVAEEADAVAQCWDRVIGSVYVPHSGLKQHLTWMTELFHVLSSNHGAGMMSKKGAKSLVATMTVATPPTLLMTRPQLLLLLQTLRAARRQERPNLPESSLSTAAHLNSNVFAESVPYALLPRWFSPPPVAKATRAAPRPCRQLDRGIPSNGGAGNTMESQPCPDVSVEPNDDESNAMDDIVYPTHWFRAFGAAGDDVAAQTFATPPRVRLFASPAILQEYRRALSIQRKLYYATDGATTAAQRHRGKSRTFVSCMYDTVMAAVRAGVAAVKQHPLHARSASSASFVSGEVRHFVSMYPPALPVVSDTAPSPKLSTPSVTVSLESLVYQQGCYAEHLLTFTPLYRWFACLELLFPLLQSGQRYSDANACLHHLLYEPIFVLHHLPVSGSRSPISPVTYAFCFKPHKRGKWLARMAQNLSHQKRYAEALAVLEECQAGYHELASHAMGDARLAPAAAAVGNGVYVASAKWLPCDVMTNSTAAALCDVLMGNHSPTSESALPLKVQRRGRMLRVLWGAAAAASVLPAADNSTTSLPQAEKPSPVSLALLHAAWEYVRDRYCRRQDRLTLEKLLAVVHRKVHQWTSLAAHRDLATRSLVDVAVRHVGGVRDALNRILWREPSVQARGLTTTSTGGAVRAAKSMTPSEVRNPQHHPALPVELFVLQHYLNRWNGASSTTATAAGLATVPQHRRRNDTMATDPPKGETERSDGIGDVKVASMWCGEHCEGQWIACFARAFLWDCYWSFPPVFSPLDGFPVNACDHKSNRPPLQTCPTHGVLWLSAFQDGPLDLATPIQFLWRRRALVEARLAKLERCTREELVDFVAARIKVAGNTEGARPSKARARGRDTEVEAPRAEDDVVQRADEDEGYSGDEERERRRHSRDEGGRSPRRHRYTARVEERCCVSNDEDSVRIASSFSATPLLFTEFTTPSLLLGQVEQEASAEMERVGLMRESADASLSSCSSTLAIPEAWKVPVGSLPLLDILRAIPLEPLWRLLRCLYLSPVTEGVPLEFSGFPDLVFWRTGGCGGGNYRYAAIQPSVEESSTVLRASFCLMEVKSPNDCLSTKQIAVNDLLRRCGFEVFVVHVDEVHDDGRRVSTKCIR</sequence>
<evidence type="ECO:0000256" key="1">
    <source>
        <dbReference type="ARBA" id="ARBA00022722"/>
    </source>
</evidence>
<feature type="compositionally biased region" description="Basic and acidic residues" evidence="6">
    <location>
        <begin position="125"/>
        <end position="135"/>
    </location>
</feature>
<dbReference type="Proteomes" id="UP001500131">
    <property type="component" value="Unassembled WGS sequence"/>
</dbReference>
<evidence type="ECO:0000256" key="2">
    <source>
        <dbReference type="ARBA" id="ARBA00022723"/>
    </source>
</evidence>
<gene>
    <name evidence="8" type="ORF">Q4I31_008039</name>
</gene>
<comment type="similarity">
    <text evidence="5">Belongs to the FAN1 family.</text>
</comment>
<dbReference type="EC" id="3.1.4.1" evidence="5"/>
<feature type="region of interest" description="Disordered" evidence="6">
    <location>
        <begin position="786"/>
        <end position="825"/>
    </location>
</feature>
<keyword evidence="5" id="KW-0539">Nucleus</keyword>
<feature type="region of interest" description="Disordered" evidence="6">
    <location>
        <begin position="63"/>
        <end position="193"/>
    </location>
</feature>
<feature type="region of interest" description="Disordered" evidence="6">
    <location>
        <begin position="1"/>
        <end position="29"/>
    </location>
</feature>
<organism evidence="8 9">
    <name type="scientific">Leishmania lindenbergi</name>
    <dbReference type="NCBI Taxonomy" id="651832"/>
    <lineage>
        <taxon>Eukaryota</taxon>
        <taxon>Discoba</taxon>
        <taxon>Euglenozoa</taxon>
        <taxon>Kinetoplastea</taxon>
        <taxon>Metakinetoplastina</taxon>
        <taxon>Trypanosomatida</taxon>
        <taxon>Trypanosomatidae</taxon>
        <taxon>Leishmaniinae</taxon>
        <taxon>Leishmania</taxon>
    </lineage>
</organism>
<feature type="compositionally biased region" description="Basic and acidic residues" evidence="6">
    <location>
        <begin position="1520"/>
        <end position="1535"/>
    </location>
</feature>
<comment type="catalytic activity">
    <reaction evidence="5">
        <text>Hydrolytically removes 5'-nucleotides successively from the 3'-hydroxy termini of 3'-hydroxy-terminated oligonucleotides.</text>
        <dbReference type="EC" id="3.1.4.1"/>
    </reaction>
</comment>
<dbReference type="EMBL" id="JBAMZK010000037">
    <property type="protein sequence ID" value="KAL0492349.1"/>
    <property type="molecule type" value="Genomic_DNA"/>
</dbReference>
<keyword evidence="5" id="KW-0464">Manganese</keyword>
<dbReference type="GO" id="GO:0008409">
    <property type="term" value="F:5'-3' exonuclease activity"/>
    <property type="evidence" value="ECO:0007669"/>
    <property type="project" value="TreeGrafter"/>
</dbReference>
<feature type="compositionally biased region" description="Low complexity" evidence="6">
    <location>
        <begin position="105"/>
        <end position="119"/>
    </location>
</feature>
<dbReference type="GO" id="GO:0017108">
    <property type="term" value="F:5'-flap endonuclease activity"/>
    <property type="evidence" value="ECO:0007669"/>
    <property type="project" value="TreeGrafter"/>
</dbReference>
<comment type="subcellular location">
    <subcellularLocation>
        <location evidence="5">Nucleus</location>
    </subcellularLocation>
</comment>
<feature type="region of interest" description="Disordered" evidence="6">
    <location>
        <begin position="1338"/>
        <end position="1357"/>
    </location>
</feature>
<evidence type="ECO:0000313" key="9">
    <source>
        <dbReference type="Proteomes" id="UP001500131"/>
    </source>
</evidence>
<keyword evidence="2 5" id="KW-0479">Metal-binding</keyword>
<protein>
    <recommendedName>
        <fullName evidence="5">Fanconi-associated nuclease</fullName>
        <ecNumber evidence="5">3.1.4.1</ecNumber>
    </recommendedName>
</protein>
<dbReference type="InterPro" id="IPR033315">
    <property type="entry name" value="Fan1-like"/>
</dbReference>
<dbReference type="Pfam" id="PF08774">
    <property type="entry name" value="VRR_NUC"/>
    <property type="match status" value="1"/>
</dbReference>
<dbReference type="GO" id="GO:0036297">
    <property type="term" value="P:interstrand cross-link repair"/>
    <property type="evidence" value="ECO:0007669"/>
    <property type="project" value="InterPro"/>
</dbReference>
<dbReference type="GO" id="GO:0005634">
    <property type="term" value="C:nucleus"/>
    <property type="evidence" value="ECO:0007669"/>
    <property type="project" value="UniProtKB-SubCell"/>
</dbReference>
<feature type="compositionally biased region" description="Polar residues" evidence="6">
    <location>
        <begin position="64"/>
        <end position="75"/>
    </location>
</feature>
<evidence type="ECO:0000259" key="7">
    <source>
        <dbReference type="Pfam" id="PF08774"/>
    </source>
</evidence>
<evidence type="ECO:0000256" key="3">
    <source>
        <dbReference type="ARBA" id="ARBA00022801"/>
    </source>
</evidence>
<feature type="compositionally biased region" description="Basic and acidic residues" evidence="6">
    <location>
        <begin position="1492"/>
        <end position="1511"/>
    </location>
</feature>
<reference evidence="8 9" key="1">
    <citation type="submission" date="2024-02" db="EMBL/GenBank/DDBJ databases">
        <title>FIRST GENOME SEQUENCES OF Leishmania (Viannia) shawi, Leishmania (Viannia) lindenbergi AND Leishmania (Viannia) utingensis.</title>
        <authorList>
            <person name="Resadore F."/>
            <person name="Custodio M.G.F."/>
            <person name="Boite M.C."/>
            <person name="Cupolillo E."/>
            <person name="Ferreira G.E.M."/>
        </authorList>
    </citation>
    <scope>NUCLEOTIDE SEQUENCE [LARGE SCALE GENOMIC DNA]</scope>
    <source>
        <strain evidence="8 9">MHOM/BR/1966/M15733</strain>
    </source>
</reference>